<dbReference type="SUPFAM" id="SSF57783">
    <property type="entry name" value="Zinc beta-ribbon"/>
    <property type="match status" value="1"/>
</dbReference>
<name>A0A4D6HEW4_9EURY</name>
<keyword evidence="6" id="KW-0805">Transcription regulation</keyword>
<feature type="region of interest" description="Disordered" evidence="8">
    <location>
        <begin position="39"/>
        <end position="69"/>
    </location>
</feature>
<evidence type="ECO:0000256" key="5">
    <source>
        <dbReference type="ARBA" id="ARBA00022833"/>
    </source>
</evidence>
<dbReference type="InterPro" id="IPR013150">
    <property type="entry name" value="TFIIB_cyclin"/>
</dbReference>
<dbReference type="SMART" id="SM00385">
    <property type="entry name" value="CYCLIN"/>
    <property type="match status" value="2"/>
</dbReference>
<keyword evidence="7" id="KW-0804">Transcription</keyword>
<evidence type="ECO:0000313" key="11">
    <source>
        <dbReference type="Proteomes" id="UP000296706"/>
    </source>
</evidence>
<dbReference type="PANTHER" id="PTHR11618:SF13">
    <property type="entry name" value="TRANSCRIPTION INITIATION FACTOR IIB"/>
    <property type="match status" value="1"/>
</dbReference>
<evidence type="ECO:0000313" key="10">
    <source>
        <dbReference type="EMBL" id="QCC51267.1"/>
    </source>
</evidence>
<dbReference type="STRING" id="1457250.GCA_000755225_01221"/>
<dbReference type="KEGG" id="hsn:DV733_08415"/>
<dbReference type="GO" id="GO:0097550">
    <property type="term" value="C:transcription preinitiation complex"/>
    <property type="evidence" value="ECO:0007669"/>
    <property type="project" value="TreeGrafter"/>
</dbReference>
<evidence type="ECO:0000256" key="3">
    <source>
        <dbReference type="ARBA" id="ARBA00022737"/>
    </source>
</evidence>
<dbReference type="Gene3D" id="1.10.472.170">
    <property type="match status" value="1"/>
</dbReference>
<dbReference type="InterPro" id="IPR013763">
    <property type="entry name" value="Cyclin-like_dom"/>
</dbReference>
<keyword evidence="4" id="KW-0479">Metal-binding</keyword>
<dbReference type="SUPFAM" id="SSF47954">
    <property type="entry name" value="Cyclin-like"/>
    <property type="match status" value="2"/>
</dbReference>
<dbReference type="RefSeq" id="WP_049995124.1">
    <property type="nucleotide sequence ID" value="NZ_CP031310.1"/>
</dbReference>
<evidence type="ECO:0000256" key="8">
    <source>
        <dbReference type="SAM" id="MobiDB-lite"/>
    </source>
</evidence>
<dbReference type="AlphaFoldDB" id="A0A4D6HEW4"/>
<comment type="similarity">
    <text evidence="1">Belongs to the TFIIB family.</text>
</comment>
<dbReference type="InterPro" id="IPR036915">
    <property type="entry name" value="Cyclin-like_sf"/>
</dbReference>
<keyword evidence="10" id="KW-0396">Initiation factor</keyword>
<dbReference type="GO" id="GO:0070897">
    <property type="term" value="P:transcription preinitiation complex assembly"/>
    <property type="evidence" value="ECO:0007669"/>
    <property type="project" value="InterPro"/>
</dbReference>
<evidence type="ECO:0000259" key="9">
    <source>
        <dbReference type="SMART" id="SM00385"/>
    </source>
</evidence>
<sequence length="285" mass="31039">MQTTASDTCPECQGVLRGGGEETVCTNCGLVVDTDRLDRGPEWRSFDDKSRKRTGAPLTPSRHDRGISTEIGYDKSAPAQRKRRLARMRTQHRRASAPSKVARNRREAFVEIRRMVGRLSLPQTVRDQACRLFASAQDADLIRGRSLEGIATAAVYASCRTTGISRTLAEVAAVSRLDRERLKTCYGVLNRELSLETGPIDPAEYLPRFASELDLDAAVERRARELAARATREGIASGRNPAGVAAACLYTAGRERDAELTQSAAAAVADVSAATLRGTYQALTE</sequence>
<dbReference type="InterPro" id="IPR000812">
    <property type="entry name" value="TFIIB"/>
</dbReference>
<organism evidence="10 11">
    <name type="scientific">Halapricum salinum</name>
    <dbReference type="NCBI Taxonomy" id="1457250"/>
    <lineage>
        <taxon>Archaea</taxon>
        <taxon>Methanobacteriati</taxon>
        <taxon>Methanobacteriota</taxon>
        <taxon>Stenosarchaea group</taxon>
        <taxon>Halobacteria</taxon>
        <taxon>Halobacteriales</taxon>
        <taxon>Haloarculaceae</taxon>
        <taxon>Halapricum</taxon>
    </lineage>
</organism>
<dbReference type="Gene3D" id="1.10.472.10">
    <property type="entry name" value="Cyclin-like"/>
    <property type="match status" value="1"/>
</dbReference>
<proteinExistence type="inferred from homology"/>
<feature type="domain" description="Cyclin-like" evidence="9">
    <location>
        <begin position="204"/>
        <end position="285"/>
    </location>
</feature>
<dbReference type="PROSITE" id="PS00782">
    <property type="entry name" value="TFIIB"/>
    <property type="match status" value="1"/>
</dbReference>
<protein>
    <recommendedName>
        <fullName evidence="2">Transcription initiation factor IIB</fullName>
    </recommendedName>
</protein>
<evidence type="ECO:0000256" key="6">
    <source>
        <dbReference type="ARBA" id="ARBA00023015"/>
    </source>
</evidence>
<evidence type="ECO:0000256" key="1">
    <source>
        <dbReference type="ARBA" id="ARBA00010857"/>
    </source>
</evidence>
<dbReference type="OrthoDB" id="7429at2157"/>
<evidence type="ECO:0000256" key="7">
    <source>
        <dbReference type="ARBA" id="ARBA00023163"/>
    </source>
</evidence>
<dbReference type="GeneID" id="39847880"/>
<keyword evidence="10" id="KW-0648">Protein biosynthesis</keyword>
<keyword evidence="3" id="KW-0677">Repeat</keyword>
<gene>
    <name evidence="10" type="ORF">DV733_08415</name>
</gene>
<keyword evidence="5" id="KW-0862">Zinc</keyword>
<dbReference type="PANTHER" id="PTHR11618">
    <property type="entry name" value="TRANSCRIPTION INITIATION FACTOR IIB-RELATED"/>
    <property type="match status" value="1"/>
</dbReference>
<dbReference type="GO" id="GO:0017025">
    <property type="term" value="F:TBP-class protein binding"/>
    <property type="evidence" value="ECO:0007669"/>
    <property type="project" value="InterPro"/>
</dbReference>
<dbReference type="Pfam" id="PF08271">
    <property type="entry name" value="Zn_Ribbon_TF"/>
    <property type="match status" value="1"/>
</dbReference>
<dbReference type="Pfam" id="PF00382">
    <property type="entry name" value="TFIIB"/>
    <property type="match status" value="2"/>
</dbReference>
<keyword evidence="11" id="KW-1185">Reference proteome</keyword>
<evidence type="ECO:0000256" key="2">
    <source>
        <dbReference type="ARBA" id="ARBA00013932"/>
    </source>
</evidence>
<dbReference type="InterPro" id="IPR013137">
    <property type="entry name" value="Znf_TFIIB"/>
</dbReference>
<feature type="domain" description="Cyclin-like" evidence="9">
    <location>
        <begin position="110"/>
        <end position="191"/>
    </location>
</feature>
<dbReference type="PRINTS" id="PR00685">
    <property type="entry name" value="TIFACTORIIB"/>
</dbReference>
<dbReference type="Proteomes" id="UP000296706">
    <property type="component" value="Chromosome"/>
</dbReference>
<evidence type="ECO:0000256" key="4">
    <source>
        <dbReference type="ARBA" id="ARBA00022771"/>
    </source>
</evidence>
<dbReference type="GO" id="GO:0003743">
    <property type="term" value="F:translation initiation factor activity"/>
    <property type="evidence" value="ECO:0007669"/>
    <property type="project" value="UniProtKB-KW"/>
</dbReference>
<dbReference type="InterPro" id="IPR023486">
    <property type="entry name" value="TFIIB_CS"/>
</dbReference>
<reference evidence="10 11" key="1">
    <citation type="journal article" date="2019" name="Nat. Commun.">
        <title>A new type of DNA phosphorothioation-based antiviral system in archaea.</title>
        <authorList>
            <person name="Xiong L."/>
            <person name="Liu S."/>
            <person name="Chen S."/>
            <person name="Xiao Y."/>
            <person name="Zhu B."/>
            <person name="Gao Y."/>
            <person name="Zhang Y."/>
            <person name="Chen B."/>
            <person name="Luo J."/>
            <person name="Deng Z."/>
            <person name="Chen X."/>
            <person name="Wang L."/>
            <person name="Chen S."/>
        </authorList>
    </citation>
    <scope>NUCLEOTIDE SEQUENCE [LARGE SCALE GENOMIC DNA]</scope>
    <source>
        <strain evidence="10 11">CBA1105</strain>
    </source>
</reference>
<feature type="compositionally biased region" description="Basic and acidic residues" evidence="8">
    <location>
        <begin position="39"/>
        <end position="50"/>
    </location>
</feature>
<dbReference type="GO" id="GO:0008270">
    <property type="term" value="F:zinc ion binding"/>
    <property type="evidence" value="ECO:0007669"/>
    <property type="project" value="UniProtKB-KW"/>
</dbReference>
<keyword evidence="4" id="KW-0863">Zinc-finger</keyword>
<dbReference type="EMBL" id="CP031310">
    <property type="protein sequence ID" value="QCC51267.1"/>
    <property type="molecule type" value="Genomic_DNA"/>
</dbReference>
<accession>A0A4D6HEW4</accession>